<dbReference type="Proteomes" id="UP000760860">
    <property type="component" value="Unassembled WGS sequence"/>
</dbReference>
<evidence type="ECO:0000313" key="2">
    <source>
        <dbReference type="EMBL" id="KAG3226756.1"/>
    </source>
</evidence>
<gene>
    <name evidence="2" type="ORF">PC129_g2656</name>
</gene>
<accession>A0A8T1IRS4</accession>
<dbReference type="EMBL" id="RCMV01000050">
    <property type="protein sequence ID" value="KAG3226756.1"/>
    <property type="molecule type" value="Genomic_DNA"/>
</dbReference>
<evidence type="ECO:0000256" key="1">
    <source>
        <dbReference type="SAM" id="MobiDB-lite"/>
    </source>
</evidence>
<feature type="region of interest" description="Disordered" evidence="1">
    <location>
        <begin position="1"/>
        <end position="34"/>
    </location>
</feature>
<dbReference type="VEuPathDB" id="FungiDB:PC110_g11419"/>
<evidence type="ECO:0000313" key="3">
    <source>
        <dbReference type="Proteomes" id="UP000760860"/>
    </source>
</evidence>
<feature type="region of interest" description="Disordered" evidence="1">
    <location>
        <begin position="84"/>
        <end position="105"/>
    </location>
</feature>
<feature type="compositionally biased region" description="Polar residues" evidence="1">
    <location>
        <begin position="88"/>
        <end position="99"/>
    </location>
</feature>
<organism evidence="2 3">
    <name type="scientific">Phytophthora cactorum</name>
    <dbReference type="NCBI Taxonomy" id="29920"/>
    <lineage>
        <taxon>Eukaryota</taxon>
        <taxon>Sar</taxon>
        <taxon>Stramenopiles</taxon>
        <taxon>Oomycota</taxon>
        <taxon>Peronosporomycetes</taxon>
        <taxon>Peronosporales</taxon>
        <taxon>Peronosporaceae</taxon>
        <taxon>Phytophthora</taxon>
    </lineage>
</organism>
<reference evidence="2" key="1">
    <citation type="submission" date="2018-05" db="EMBL/GenBank/DDBJ databases">
        <title>Effector identification in a new, highly contiguous assembly of the strawberry crown rot pathogen Phytophthora cactorum.</title>
        <authorList>
            <person name="Armitage A.D."/>
            <person name="Nellist C.F."/>
            <person name="Bates H."/>
            <person name="Vickerstaff R.J."/>
            <person name="Harrison R.J."/>
        </authorList>
    </citation>
    <scope>NUCLEOTIDE SEQUENCE</scope>
    <source>
        <strain evidence="2">P421</strain>
    </source>
</reference>
<dbReference type="AlphaFoldDB" id="A0A8T1IRS4"/>
<proteinExistence type="predicted"/>
<name>A0A8T1IRS4_9STRA</name>
<comment type="caution">
    <text evidence="2">The sequence shown here is derived from an EMBL/GenBank/DDBJ whole genome shotgun (WGS) entry which is preliminary data.</text>
</comment>
<protein>
    <submittedName>
        <fullName evidence="2">Uncharacterized protein</fullName>
    </submittedName>
</protein>
<sequence>MDEQPEEPTGPLVKRPVYPTPRKILQRGRPPRIDSVVVRSQDLACDQEGPPMDPESMSSGIPRAMPVLAKQEAAIEDQGRGALLPVSEDTNGSRTSGVPSQCGRVANSRDLVSPNLNLDYTLPDVDPAPDEDLGHTVTEDVGEDMAVVPDVALTTEEVKIEDIQLDPTSNTPEEVNRLRDGIW</sequence>